<dbReference type="PANTHER" id="PTHR43537">
    <property type="entry name" value="TRANSCRIPTIONAL REGULATOR, GNTR FAMILY"/>
    <property type="match status" value="1"/>
</dbReference>
<organism evidence="5 6">
    <name type="scientific">Pseudaquabacterium terrae</name>
    <dbReference type="NCBI Taxonomy" id="2732868"/>
    <lineage>
        <taxon>Bacteria</taxon>
        <taxon>Pseudomonadati</taxon>
        <taxon>Pseudomonadota</taxon>
        <taxon>Betaproteobacteria</taxon>
        <taxon>Burkholderiales</taxon>
        <taxon>Sphaerotilaceae</taxon>
        <taxon>Pseudaquabacterium</taxon>
    </lineage>
</organism>
<name>A0ABX2EJN4_9BURK</name>
<dbReference type="EMBL" id="JABRWJ010000005">
    <property type="protein sequence ID" value="NRF68813.1"/>
    <property type="molecule type" value="Genomic_DNA"/>
</dbReference>
<accession>A0ABX2EJN4</accession>
<reference evidence="5 6" key="1">
    <citation type="submission" date="2020-05" db="EMBL/GenBank/DDBJ databases">
        <title>Aquincola sp. isolate from soil.</title>
        <authorList>
            <person name="Han J."/>
            <person name="Kim D.-U."/>
        </authorList>
    </citation>
    <scope>NUCLEOTIDE SEQUENCE [LARGE SCALE GENOMIC DNA]</scope>
    <source>
        <strain evidence="5 6">S2</strain>
    </source>
</reference>
<dbReference type="InterPro" id="IPR008920">
    <property type="entry name" value="TF_FadR/GntR_C"/>
</dbReference>
<dbReference type="InterPro" id="IPR000524">
    <property type="entry name" value="Tscrpt_reg_HTH_GntR"/>
</dbReference>
<dbReference type="Gene3D" id="1.20.120.530">
    <property type="entry name" value="GntR ligand-binding domain-like"/>
    <property type="match status" value="1"/>
</dbReference>
<keyword evidence="1" id="KW-0805">Transcription regulation</keyword>
<dbReference type="RefSeq" id="WP_173124881.1">
    <property type="nucleotide sequence ID" value="NZ_JABRWJ010000005.1"/>
</dbReference>
<keyword evidence="3" id="KW-0804">Transcription</keyword>
<dbReference type="Pfam" id="PF00392">
    <property type="entry name" value="GntR"/>
    <property type="match status" value="1"/>
</dbReference>
<evidence type="ECO:0000313" key="6">
    <source>
        <dbReference type="Proteomes" id="UP000737171"/>
    </source>
</evidence>
<dbReference type="SUPFAM" id="SSF46785">
    <property type="entry name" value="Winged helix' DNA-binding domain"/>
    <property type="match status" value="1"/>
</dbReference>
<protein>
    <submittedName>
        <fullName evidence="5">FadR family transcriptional regulator</fullName>
    </submittedName>
</protein>
<dbReference type="PROSITE" id="PS50949">
    <property type="entry name" value="HTH_GNTR"/>
    <property type="match status" value="1"/>
</dbReference>
<evidence type="ECO:0000313" key="5">
    <source>
        <dbReference type="EMBL" id="NRF68813.1"/>
    </source>
</evidence>
<dbReference type="SMART" id="SM00345">
    <property type="entry name" value="HTH_GNTR"/>
    <property type="match status" value="1"/>
</dbReference>
<dbReference type="SUPFAM" id="SSF48008">
    <property type="entry name" value="GntR ligand-binding domain-like"/>
    <property type="match status" value="1"/>
</dbReference>
<keyword evidence="6" id="KW-1185">Reference proteome</keyword>
<proteinExistence type="predicted"/>
<dbReference type="InterPro" id="IPR036388">
    <property type="entry name" value="WH-like_DNA-bd_sf"/>
</dbReference>
<dbReference type="InterPro" id="IPR011711">
    <property type="entry name" value="GntR_C"/>
</dbReference>
<dbReference type="InterPro" id="IPR036390">
    <property type="entry name" value="WH_DNA-bd_sf"/>
</dbReference>
<keyword evidence="2" id="KW-0238">DNA-binding</keyword>
<feature type="domain" description="HTH gntR-type" evidence="4">
    <location>
        <begin position="11"/>
        <end position="79"/>
    </location>
</feature>
<evidence type="ECO:0000256" key="2">
    <source>
        <dbReference type="ARBA" id="ARBA00023125"/>
    </source>
</evidence>
<dbReference type="PRINTS" id="PR00035">
    <property type="entry name" value="HTHGNTR"/>
</dbReference>
<comment type="caution">
    <text evidence="5">The sequence shown here is derived from an EMBL/GenBank/DDBJ whole genome shotgun (WGS) entry which is preliminary data.</text>
</comment>
<dbReference type="Proteomes" id="UP000737171">
    <property type="component" value="Unassembled WGS sequence"/>
</dbReference>
<evidence type="ECO:0000259" key="4">
    <source>
        <dbReference type="PROSITE" id="PS50949"/>
    </source>
</evidence>
<sequence length="231" mass="25571">MAFQFKAVESRRLYQQIADQIRELIDQGGFETGMRLPPERDLAVQLGVSRPSLREALIALDVEGRVEVRGGSGVYVSAAKPGAAPARTAAMGESPSQLMEARSVIEGEVVVLACARINNMQLARLRDILKGMTSEIDRRQTRVDLDRQFHLTLAEVTGNAVLIRLVGELFDERHSPISAKISSRFESKRTWKVALQEHEAVLRAVELRDPIAAQAAMRAHLHASALRWVGD</sequence>
<dbReference type="PANTHER" id="PTHR43537:SF5">
    <property type="entry name" value="UXU OPERON TRANSCRIPTIONAL REGULATOR"/>
    <property type="match status" value="1"/>
</dbReference>
<dbReference type="Gene3D" id="1.10.10.10">
    <property type="entry name" value="Winged helix-like DNA-binding domain superfamily/Winged helix DNA-binding domain"/>
    <property type="match status" value="1"/>
</dbReference>
<dbReference type="SMART" id="SM00895">
    <property type="entry name" value="FCD"/>
    <property type="match status" value="1"/>
</dbReference>
<evidence type="ECO:0000256" key="3">
    <source>
        <dbReference type="ARBA" id="ARBA00023163"/>
    </source>
</evidence>
<gene>
    <name evidence="5" type="ORF">HLB44_17610</name>
</gene>
<evidence type="ECO:0000256" key="1">
    <source>
        <dbReference type="ARBA" id="ARBA00023015"/>
    </source>
</evidence>
<dbReference type="CDD" id="cd07377">
    <property type="entry name" value="WHTH_GntR"/>
    <property type="match status" value="1"/>
</dbReference>
<dbReference type="Pfam" id="PF07729">
    <property type="entry name" value="FCD"/>
    <property type="match status" value="1"/>
</dbReference>